<evidence type="ECO:0000313" key="1">
    <source>
        <dbReference type="EMBL" id="DAD78593.1"/>
    </source>
</evidence>
<dbReference type="EMBL" id="BK014847">
    <property type="protein sequence ID" value="DAD78593.1"/>
    <property type="molecule type" value="Genomic_DNA"/>
</dbReference>
<accession>A0A8S5M8B6</accession>
<proteinExistence type="predicted"/>
<name>A0A8S5M8B6_9CAUD</name>
<protein>
    <submittedName>
        <fullName evidence="1">Uncharacterized protein</fullName>
    </submittedName>
</protein>
<organism evidence="1">
    <name type="scientific">Myoviridae sp. ctA1z6</name>
    <dbReference type="NCBI Taxonomy" id="2826627"/>
    <lineage>
        <taxon>Viruses</taxon>
        <taxon>Duplodnaviria</taxon>
        <taxon>Heunggongvirae</taxon>
        <taxon>Uroviricota</taxon>
        <taxon>Caudoviricetes</taxon>
    </lineage>
</organism>
<sequence>MSERAEHMGQREELRRVRKIVEAEAASHRDSIRAALPLTGDIADIDAEYVMALGISLNEKILELRGVNKKIVILERELGI</sequence>
<reference evidence="1" key="1">
    <citation type="journal article" date="2021" name="Proc. Natl. Acad. Sci. U.S.A.">
        <title>A Catalog of Tens of Thousands of Viruses from Human Metagenomes Reveals Hidden Associations with Chronic Diseases.</title>
        <authorList>
            <person name="Tisza M.J."/>
            <person name="Buck C.B."/>
        </authorList>
    </citation>
    <scope>NUCLEOTIDE SEQUENCE</scope>
    <source>
        <strain evidence="1">CtA1z6</strain>
    </source>
</reference>